<keyword evidence="1" id="KW-0805">Transcription regulation</keyword>
<dbReference type="PROSITE" id="PS50949">
    <property type="entry name" value="HTH_GNTR"/>
    <property type="match status" value="1"/>
</dbReference>
<dbReference type="Gene3D" id="1.10.10.10">
    <property type="entry name" value="Winged helix-like DNA-binding domain superfamily/Winged helix DNA-binding domain"/>
    <property type="match status" value="1"/>
</dbReference>
<dbReference type="InterPro" id="IPR036388">
    <property type="entry name" value="WH-like_DNA-bd_sf"/>
</dbReference>
<sequence>MNEEIITRISMQSRSVRELIYEEMKEAILNKKYEAGTHLRERELAKEFNVSTTPVKEALRQLEKDGLVVTQARKGSYVSTNFMNSVEEIRWARAALEGVAARLAANKRTDEEIAKLESILMKMKFYTNEKNSKMLEKYNSKFHDFIIQIAKNNYISNQIEAVCSFDKFIRKNVLSDVEEHERAFKEHSTIFEKIKEKDAVGAEDVMRNHINRSTNLTLNKNNSK</sequence>
<dbReference type="eggNOG" id="COG1802">
    <property type="taxonomic scope" value="Bacteria"/>
</dbReference>
<dbReference type="SUPFAM" id="SSF46785">
    <property type="entry name" value="Winged helix' DNA-binding domain"/>
    <property type="match status" value="1"/>
</dbReference>
<dbReference type="Pfam" id="PF00392">
    <property type="entry name" value="GntR"/>
    <property type="match status" value="1"/>
</dbReference>
<keyword evidence="2" id="KW-0238">DNA-binding</keyword>
<dbReference type="Pfam" id="PF07729">
    <property type="entry name" value="FCD"/>
    <property type="match status" value="1"/>
</dbReference>
<dbReference type="InterPro" id="IPR036390">
    <property type="entry name" value="WH_DNA-bd_sf"/>
</dbReference>
<dbReference type="InterPro" id="IPR008920">
    <property type="entry name" value="TF_FadR/GntR_C"/>
</dbReference>
<evidence type="ECO:0000259" key="4">
    <source>
        <dbReference type="PROSITE" id="PS50949"/>
    </source>
</evidence>
<dbReference type="GO" id="GO:0003700">
    <property type="term" value="F:DNA-binding transcription factor activity"/>
    <property type="evidence" value="ECO:0007669"/>
    <property type="project" value="InterPro"/>
</dbReference>
<reference evidence="5 6" key="1">
    <citation type="submission" date="2014-02" db="EMBL/GenBank/DDBJ databases">
        <title>Draft genome sequence of Lysinibacillus massiliensis CCUG 49529.</title>
        <authorList>
            <person name="Zhang F."/>
            <person name="Wang G."/>
            <person name="Zhang L."/>
        </authorList>
    </citation>
    <scope>NUCLEOTIDE SEQUENCE [LARGE SCALE GENOMIC DNA]</scope>
    <source>
        <strain evidence="5 6">CCUG 49529</strain>
    </source>
</reference>
<dbReference type="PANTHER" id="PTHR43537">
    <property type="entry name" value="TRANSCRIPTIONAL REGULATOR, GNTR FAMILY"/>
    <property type="match status" value="1"/>
</dbReference>
<accession>A0A0A3JMT9</accession>
<dbReference type="Proteomes" id="UP000030595">
    <property type="component" value="Unassembled WGS sequence"/>
</dbReference>
<dbReference type="SUPFAM" id="SSF48008">
    <property type="entry name" value="GntR ligand-binding domain-like"/>
    <property type="match status" value="1"/>
</dbReference>
<gene>
    <name evidence="5" type="ORF">CD30_18370</name>
</gene>
<proteinExistence type="predicted"/>
<evidence type="ECO:0000256" key="3">
    <source>
        <dbReference type="ARBA" id="ARBA00023163"/>
    </source>
</evidence>
<dbReference type="RefSeq" id="WP_036179983.1">
    <property type="nucleotide sequence ID" value="NZ_AVCZ01000063.1"/>
</dbReference>
<dbReference type="SMART" id="SM00345">
    <property type="entry name" value="HTH_GNTR"/>
    <property type="match status" value="1"/>
</dbReference>
<comment type="caution">
    <text evidence="5">The sequence shown here is derived from an EMBL/GenBank/DDBJ whole genome shotgun (WGS) entry which is preliminary data.</text>
</comment>
<dbReference type="Gene3D" id="1.20.120.530">
    <property type="entry name" value="GntR ligand-binding domain-like"/>
    <property type="match status" value="1"/>
</dbReference>
<keyword evidence="3" id="KW-0804">Transcription</keyword>
<dbReference type="SMART" id="SM00895">
    <property type="entry name" value="FCD"/>
    <property type="match status" value="1"/>
</dbReference>
<evidence type="ECO:0000256" key="1">
    <source>
        <dbReference type="ARBA" id="ARBA00023015"/>
    </source>
</evidence>
<organism evidence="5 6">
    <name type="scientific">Ureibacillus massiliensis 4400831 = CIP 108448 = CCUG 49529</name>
    <dbReference type="NCBI Taxonomy" id="1211035"/>
    <lineage>
        <taxon>Bacteria</taxon>
        <taxon>Bacillati</taxon>
        <taxon>Bacillota</taxon>
        <taxon>Bacilli</taxon>
        <taxon>Bacillales</taxon>
        <taxon>Caryophanaceae</taxon>
        <taxon>Ureibacillus</taxon>
    </lineage>
</organism>
<keyword evidence="6" id="KW-1185">Reference proteome</keyword>
<protein>
    <submittedName>
        <fullName evidence="5">Transcriptional regulator</fullName>
    </submittedName>
</protein>
<dbReference type="PANTHER" id="PTHR43537:SF24">
    <property type="entry name" value="GLUCONATE OPERON TRANSCRIPTIONAL REPRESSOR"/>
    <property type="match status" value="1"/>
</dbReference>
<evidence type="ECO:0000256" key="2">
    <source>
        <dbReference type="ARBA" id="ARBA00023125"/>
    </source>
</evidence>
<feature type="domain" description="HTH gntR-type" evidence="4">
    <location>
        <begin position="14"/>
        <end position="81"/>
    </location>
</feature>
<dbReference type="AlphaFoldDB" id="A0A0A3JMT9"/>
<evidence type="ECO:0000313" key="6">
    <source>
        <dbReference type="Proteomes" id="UP000030595"/>
    </source>
</evidence>
<dbReference type="OrthoDB" id="574518at2"/>
<dbReference type="InterPro" id="IPR011711">
    <property type="entry name" value="GntR_C"/>
</dbReference>
<dbReference type="CDD" id="cd07377">
    <property type="entry name" value="WHTH_GntR"/>
    <property type="match status" value="1"/>
</dbReference>
<dbReference type="InterPro" id="IPR000524">
    <property type="entry name" value="Tscrpt_reg_HTH_GntR"/>
</dbReference>
<dbReference type="GO" id="GO:0003677">
    <property type="term" value="F:DNA binding"/>
    <property type="evidence" value="ECO:0007669"/>
    <property type="project" value="UniProtKB-KW"/>
</dbReference>
<evidence type="ECO:0000313" key="5">
    <source>
        <dbReference type="EMBL" id="KGR88307.1"/>
    </source>
</evidence>
<name>A0A0A3JMT9_9BACL</name>
<dbReference type="EMBL" id="JPVQ01000063">
    <property type="protein sequence ID" value="KGR88307.1"/>
    <property type="molecule type" value="Genomic_DNA"/>
</dbReference>